<protein>
    <recommendedName>
        <fullName evidence="4">F-box domain-containing protein</fullName>
    </recommendedName>
</protein>
<evidence type="ECO:0000313" key="2">
    <source>
        <dbReference type="EMBL" id="GMR50088.1"/>
    </source>
</evidence>
<dbReference type="EMBL" id="BTRK01000004">
    <property type="protein sequence ID" value="GMR50088.1"/>
    <property type="molecule type" value="Genomic_DNA"/>
</dbReference>
<accession>A0AAN5CSS3</accession>
<evidence type="ECO:0000256" key="1">
    <source>
        <dbReference type="SAM" id="MobiDB-lite"/>
    </source>
</evidence>
<organism evidence="2 3">
    <name type="scientific">Pristionchus mayeri</name>
    <dbReference type="NCBI Taxonomy" id="1317129"/>
    <lineage>
        <taxon>Eukaryota</taxon>
        <taxon>Metazoa</taxon>
        <taxon>Ecdysozoa</taxon>
        <taxon>Nematoda</taxon>
        <taxon>Chromadorea</taxon>
        <taxon>Rhabditida</taxon>
        <taxon>Rhabditina</taxon>
        <taxon>Diplogasteromorpha</taxon>
        <taxon>Diplogasteroidea</taxon>
        <taxon>Neodiplogasteridae</taxon>
        <taxon>Pristionchus</taxon>
    </lineage>
</organism>
<sequence length="383" mass="43863">LSMEIPVQHFQSRNLNDDTEDDEWMTSEDDSDSYQFPSLIEELPKELVWKIIESTPESMISLRETCRLLKSYVDEFTRQKRTIPLIEKLQLFGVAGAVRSNDAEGIPRVVVLSAVIIVSTSKSTLLQLRLCSTPQLKHLKDRMWKIPGIGAKYADIVRFAFNLFEEDFDLLDELRSCISEPIGAVELFNYNGERQLEFISKLLGKTKVDRLNIVLQDMIDDLVNHITIVILENSVDHLSMTIARCSTTVDNVQFILLLSTRLSSMHLDQRPVDGIDEAVPYFFGLSAIDWARVILQMFSGKLDKLHIENPFYPAYLFRGGADTLREVLPNLQKDVWFSATCNAYDEGFSVTRNDHFVQADRAERRAPVKSCLKIKHISRENEN</sequence>
<gene>
    <name evidence="2" type="ORF">PMAYCL1PPCAC_20283</name>
</gene>
<dbReference type="Proteomes" id="UP001328107">
    <property type="component" value="Unassembled WGS sequence"/>
</dbReference>
<feature type="non-terminal residue" evidence="2">
    <location>
        <position position="1"/>
    </location>
</feature>
<reference evidence="3" key="1">
    <citation type="submission" date="2022-10" db="EMBL/GenBank/DDBJ databases">
        <title>Genome assembly of Pristionchus species.</title>
        <authorList>
            <person name="Yoshida K."/>
            <person name="Sommer R.J."/>
        </authorList>
    </citation>
    <scope>NUCLEOTIDE SEQUENCE [LARGE SCALE GENOMIC DNA]</scope>
    <source>
        <strain evidence="3">RS5460</strain>
    </source>
</reference>
<keyword evidence="3" id="KW-1185">Reference proteome</keyword>
<evidence type="ECO:0000313" key="3">
    <source>
        <dbReference type="Proteomes" id="UP001328107"/>
    </source>
</evidence>
<comment type="caution">
    <text evidence="2">The sequence shown here is derived from an EMBL/GenBank/DDBJ whole genome shotgun (WGS) entry which is preliminary data.</text>
</comment>
<proteinExistence type="predicted"/>
<feature type="region of interest" description="Disordered" evidence="1">
    <location>
        <begin position="12"/>
        <end position="32"/>
    </location>
</feature>
<feature type="compositionally biased region" description="Acidic residues" evidence="1">
    <location>
        <begin position="17"/>
        <end position="32"/>
    </location>
</feature>
<name>A0AAN5CSS3_9BILA</name>
<dbReference type="AlphaFoldDB" id="A0AAN5CSS3"/>
<evidence type="ECO:0008006" key="4">
    <source>
        <dbReference type="Google" id="ProtNLM"/>
    </source>
</evidence>